<keyword evidence="2" id="KW-1185">Reference proteome</keyword>
<proteinExistence type="predicted"/>
<dbReference type="Proteomes" id="UP001158048">
    <property type="component" value="Unassembled WGS sequence"/>
</dbReference>
<sequence length="1544" mass="171606">MNLPVTPQQRHTAQQAEYQAILTAIRAVRSAATSLDSFYLAPQTLSRLGTAHEHARSLFLALFEDAGDSLLTRHLQASRGSLTHVSAVADQCRFTNTRDHDDDLDYTIKDVTKAPDKILQLQRALLSIGGHVRSDRLLPLAQLVSFSGFTLPAIQDASGLARLIEEVEEKRAEHRLNLPHSMPLGTLMSDDDNASIQDLIGTFLIGKTQSLIDCLASEITPPCTLKQWQTLPATCLERLLDTPSAQRLGQRLLQTLGWYGALPDEQTIPDIAAHLLLEALRLWYEVPRQSHSNQVAGYALEPRRHYGKSYADIREDFFQHLEDSRRTSTPTEKALLGWVCLAQFPFDFQVRGIPDDLPYGASAVWVNFVHGVQLAHALDPDSLRQLTFQQLIDLPLKKSANANAQLQALIAVTRAAAAQTWAAATGALPPFTTENDQSGTHLAIQALEDHKAHLNKAVLRLDIEPPQRLPLAQQQLKRALANDLYDHTRINLKRYHHQPQNRARRSILDTPDVALPVWPLLEVYASGGLEPDVRWYVSDNGKTATEWISLSADQTLKSGFLSTESPGQLLSRFPRMCTLPDIKSLLDKQFNEYLRKLRDAYEYLIKTQLVTLPWADRQALEHGEVRVYCLRDQAHNIAGRWEPPESIRLHRARMGFVLRATYQGLEHFYECLPRAGVIRKRPDVLLSHLDGLLSRTPPPKNGEIQSEDIARVHLHRPPFDLNAHKKGSIPKRGAFCLAVLDPLGAALAPSAIPETHHNTWANLTFTSARTVQISALVATDHLYVDEKALYSEAWGETRFEREGLNKHWIHALKGFIPFWGSLEDMQSDDPGKRALGIFGLLLDAVSFAIPLGKFVAGSIRLAAVAGKIAIRAALPGMAQLSKTLLLSSLKNLNPLDAVPALLRLAGRGLTTAVRAVIYLEKKSLSRLKRLAGVRAEYDLLHNLPQALDVAHWKPLSHFDQLAAVKGIDDVPVRNVAVGDSRYHVLDPLSERPFGPRLTPQDHDFSLGRSSYDGTQKTANQITIEFPEKTRVQHLPEADGHHTVLIDDAPYRLDGEELRRVDLIDDSRNWTLLPCRPRRAPGHQNDCRVSYTTGEPAPTPALGTVDKDKGYAPWFGDRISEPAALARRNGTFLAVDAKLYRIIDNQPTLFRGDLADLGFRGGRLIPRQQIHATLQFRKGIFARIKTGGTYDGINDTHQVGAILVPAIDDSASYVFLRINSHEYYLASIRKGEIPGSRLTFNRLSPAELANDTLGAELLTVYTGSLHANNIVRIHGLEAVQRAMHTMEEIAIPIGTSALPANNMKWLNVDTSPGEALMFDHSTRMIVTRLPEGAATWARSKEAPEAFRLKTAEIFDTLFLSPTINPANSSAALRIDGAMQKLQNLLPMRERPVNPRNIAFAEVTTAGGQREIYVSVSGAQGSTQRLPLFRHMGGEHVRIGQTTYINIDYNSAFPRTSLEVTEQGQLLAVPLTIKELKTYQPTQTSRPTSLDSESKLISVIREKYPDPKEIRAVDIATTMRPCESCSVVMKQFGHDGGDAALQVLWG</sequence>
<comment type="caution">
    <text evidence="1">The sequence shown here is derived from an EMBL/GenBank/DDBJ whole genome shotgun (WGS) entry which is preliminary data.</text>
</comment>
<evidence type="ECO:0000313" key="1">
    <source>
        <dbReference type="EMBL" id="SMQ30128.1"/>
    </source>
</evidence>
<accession>A0ACD2UCY0</accession>
<reference evidence="1" key="1">
    <citation type="submission" date="2017-05" db="EMBL/GenBank/DDBJ databases">
        <authorList>
            <person name="Varghese N."/>
            <person name="Submissions S."/>
        </authorList>
    </citation>
    <scope>NUCLEOTIDE SEQUENCE</scope>
    <source>
        <strain evidence="1">LMG 28168</strain>
    </source>
</reference>
<evidence type="ECO:0000313" key="2">
    <source>
        <dbReference type="Proteomes" id="UP001158048"/>
    </source>
</evidence>
<name>A0ACD2UCY0_9PSED</name>
<dbReference type="EMBL" id="FXUY01000002">
    <property type="protein sequence ID" value="SMQ30128.1"/>
    <property type="molecule type" value="Genomic_DNA"/>
</dbReference>
<gene>
    <name evidence="1" type="ORF">SAMN04488483_5252</name>
</gene>
<protein>
    <submittedName>
        <fullName evidence="1">The BURPS668_1122 family of deaminases</fullName>
    </submittedName>
</protein>
<organism evidence="1 2">
    <name type="scientific">Pseudomonas helmanticensis</name>
    <dbReference type="NCBI Taxonomy" id="1471381"/>
    <lineage>
        <taxon>Bacteria</taxon>
        <taxon>Pseudomonadati</taxon>
        <taxon>Pseudomonadota</taxon>
        <taxon>Gammaproteobacteria</taxon>
        <taxon>Pseudomonadales</taxon>
        <taxon>Pseudomonadaceae</taxon>
        <taxon>Pseudomonas</taxon>
    </lineage>
</organism>